<reference evidence="2" key="1">
    <citation type="submission" date="2021-01" db="EMBL/GenBank/DDBJ databases">
        <authorList>
            <consortium name="Aspergillus puulaauensis MK2 genome sequencing consortium"/>
            <person name="Kazuki M."/>
            <person name="Futagami T."/>
        </authorList>
    </citation>
    <scope>NUCLEOTIDE SEQUENCE</scope>
    <source>
        <strain evidence="2">MK2</strain>
    </source>
</reference>
<feature type="compositionally biased region" description="Basic residues" evidence="1">
    <location>
        <begin position="28"/>
        <end position="40"/>
    </location>
</feature>
<dbReference type="EMBL" id="AP024444">
    <property type="protein sequence ID" value="BCS21153.1"/>
    <property type="molecule type" value="Genomic_DNA"/>
</dbReference>
<name>A0A7R7XHP2_9EURO</name>
<dbReference type="KEGG" id="apuu:APUU_21585A"/>
<gene>
    <name evidence="2" type="ORF">APUU_21585A</name>
</gene>
<dbReference type="AlphaFoldDB" id="A0A7R7XHP2"/>
<evidence type="ECO:0000313" key="2">
    <source>
        <dbReference type="EMBL" id="BCS21153.1"/>
    </source>
</evidence>
<feature type="compositionally biased region" description="Low complexity" evidence="1">
    <location>
        <begin position="183"/>
        <end position="194"/>
    </location>
</feature>
<sequence>MSRSRRGNSDASSSNSPHGQTFPLAHPPPKKSSKAKKSRQCLRLSTRRLLQIQQLQQTSSTPRVTPILELYRPSSFGKSIPLHNENRSRKVHGRDLYLTQSEPYTHLRNRNRSKSNGRSSVHSNGLLTPPVNGHATKPRSGSGASRSGASSVSGEEGGGGGGGGSSEWRARFRSPRRRKGSKDSAYASASASGSEENEDEEENDVVAVIHTSPKPRAKGVAAPDAELFFPLSGWSWEASSPAPGRYRFRDDKGMVVFDWEKRPPSRSSPATAEKEDGERFVLGVSNESGGETTSLRRPWLAQLSRRGIHVGGLEGWQGELGALMIDDGAGLYTLILTMAVWVAKQAEWV</sequence>
<proteinExistence type="predicted"/>
<dbReference type="RefSeq" id="XP_041553347.1">
    <property type="nucleotide sequence ID" value="XM_041700353.1"/>
</dbReference>
<feature type="compositionally biased region" description="Basic residues" evidence="1">
    <location>
        <begin position="171"/>
        <end position="180"/>
    </location>
</feature>
<evidence type="ECO:0000313" key="3">
    <source>
        <dbReference type="Proteomes" id="UP000654913"/>
    </source>
</evidence>
<feature type="compositionally biased region" description="Polar residues" evidence="1">
    <location>
        <begin position="7"/>
        <end position="19"/>
    </location>
</feature>
<evidence type="ECO:0000256" key="1">
    <source>
        <dbReference type="SAM" id="MobiDB-lite"/>
    </source>
</evidence>
<organism evidence="2 3">
    <name type="scientific">Aspergillus puulaauensis</name>
    <dbReference type="NCBI Taxonomy" id="1220207"/>
    <lineage>
        <taxon>Eukaryota</taxon>
        <taxon>Fungi</taxon>
        <taxon>Dikarya</taxon>
        <taxon>Ascomycota</taxon>
        <taxon>Pezizomycotina</taxon>
        <taxon>Eurotiomycetes</taxon>
        <taxon>Eurotiomycetidae</taxon>
        <taxon>Eurotiales</taxon>
        <taxon>Aspergillaceae</taxon>
        <taxon>Aspergillus</taxon>
    </lineage>
</organism>
<reference evidence="2" key="2">
    <citation type="submission" date="2021-02" db="EMBL/GenBank/DDBJ databases">
        <title>Aspergillus puulaauensis MK2 genome sequence.</title>
        <authorList>
            <person name="Futagami T."/>
            <person name="Mori K."/>
            <person name="Kadooka C."/>
            <person name="Tanaka T."/>
        </authorList>
    </citation>
    <scope>NUCLEOTIDE SEQUENCE</scope>
    <source>
        <strain evidence="2">MK2</strain>
    </source>
</reference>
<accession>A0A7R7XHP2</accession>
<keyword evidence="3" id="KW-1185">Reference proteome</keyword>
<dbReference type="OrthoDB" id="4475042at2759"/>
<feature type="region of interest" description="Disordered" evidence="1">
    <location>
        <begin position="75"/>
        <end position="203"/>
    </location>
</feature>
<feature type="region of interest" description="Disordered" evidence="1">
    <location>
        <begin position="1"/>
        <end position="41"/>
    </location>
</feature>
<dbReference type="Proteomes" id="UP000654913">
    <property type="component" value="Chromosome 2"/>
</dbReference>
<feature type="compositionally biased region" description="Low complexity" evidence="1">
    <location>
        <begin position="139"/>
        <end position="154"/>
    </location>
</feature>
<dbReference type="GeneID" id="64971158"/>
<feature type="compositionally biased region" description="Gly residues" evidence="1">
    <location>
        <begin position="155"/>
        <end position="165"/>
    </location>
</feature>
<protein>
    <submittedName>
        <fullName evidence="2">Uncharacterized protein</fullName>
    </submittedName>
</protein>